<protein>
    <submittedName>
        <fullName evidence="1">Uncharacterized protein</fullName>
    </submittedName>
</protein>
<name>A0ABS2APW0_9ACTN</name>
<evidence type="ECO:0000313" key="2">
    <source>
        <dbReference type="Proteomes" id="UP000632138"/>
    </source>
</evidence>
<dbReference type="RefSeq" id="WP_203381992.1">
    <property type="nucleotide sequence ID" value="NZ_JAENHP010000022.1"/>
</dbReference>
<organism evidence="1 2">
    <name type="scientific">Paractinoplanes ovalisporus</name>
    <dbReference type="NCBI Taxonomy" id="2810368"/>
    <lineage>
        <taxon>Bacteria</taxon>
        <taxon>Bacillati</taxon>
        <taxon>Actinomycetota</taxon>
        <taxon>Actinomycetes</taxon>
        <taxon>Micromonosporales</taxon>
        <taxon>Micromonosporaceae</taxon>
        <taxon>Paractinoplanes</taxon>
    </lineage>
</organism>
<evidence type="ECO:0000313" key="1">
    <source>
        <dbReference type="EMBL" id="MBM2621897.1"/>
    </source>
</evidence>
<sequence>MRQAGVRGGVARRADVVAAGRAGWRAALEWLRRALGVVWRAALTWVWAGARGGVLR</sequence>
<gene>
    <name evidence="1" type="ORF">JIG36_40995</name>
</gene>
<comment type="caution">
    <text evidence="1">The sequence shown here is derived from an EMBL/GenBank/DDBJ whole genome shotgun (WGS) entry which is preliminary data.</text>
</comment>
<keyword evidence="2" id="KW-1185">Reference proteome</keyword>
<dbReference type="EMBL" id="JAENHP010000022">
    <property type="protein sequence ID" value="MBM2621897.1"/>
    <property type="molecule type" value="Genomic_DNA"/>
</dbReference>
<proteinExistence type="predicted"/>
<accession>A0ABS2APW0</accession>
<reference evidence="1 2" key="1">
    <citation type="submission" date="2021-01" db="EMBL/GenBank/DDBJ databases">
        <title>Actinoplanes sp. nov. LDG1-06 isolated from lichen.</title>
        <authorList>
            <person name="Saeng-In P."/>
            <person name="Phongsopitanun W."/>
            <person name="Kanchanasin P."/>
            <person name="Yuki M."/>
            <person name="Kudo T."/>
            <person name="Ohkuma M."/>
            <person name="Tanasupawat S."/>
        </authorList>
    </citation>
    <scope>NUCLEOTIDE SEQUENCE [LARGE SCALE GENOMIC DNA]</scope>
    <source>
        <strain evidence="1 2">LDG1-06</strain>
    </source>
</reference>
<dbReference type="Proteomes" id="UP000632138">
    <property type="component" value="Unassembled WGS sequence"/>
</dbReference>